<name>A0A1S3H311_LINAN</name>
<feature type="transmembrane region" description="Helical" evidence="9">
    <location>
        <begin position="7"/>
        <end position="27"/>
    </location>
</feature>
<dbReference type="OrthoDB" id="10251079at2759"/>
<evidence type="ECO:0000256" key="5">
    <source>
        <dbReference type="ARBA" id="ARBA00023098"/>
    </source>
</evidence>
<keyword evidence="4 9" id="KW-1133">Transmembrane helix</keyword>
<dbReference type="KEGG" id="lak:106151603"/>
<protein>
    <submittedName>
        <fullName evidence="11">Uncharacterized protein LOC106151603</fullName>
    </submittedName>
</protein>
<dbReference type="InterPro" id="IPR000462">
    <property type="entry name" value="CDP-OH_P_trans"/>
</dbReference>
<evidence type="ECO:0000256" key="8">
    <source>
        <dbReference type="RuleBase" id="RU003750"/>
    </source>
</evidence>
<evidence type="ECO:0000256" key="1">
    <source>
        <dbReference type="ARBA" id="ARBA00004141"/>
    </source>
</evidence>
<dbReference type="GO" id="GO:0016020">
    <property type="term" value="C:membrane"/>
    <property type="evidence" value="ECO:0007669"/>
    <property type="project" value="UniProtKB-SubCell"/>
</dbReference>
<evidence type="ECO:0000256" key="7">
    <source>
        <dbReference type="ARBA" id="ARBA00023264"/>
    </source>
</evidence>
<sequence length="280" mass="31610">MGYEVLLYIPNIVGYVRLVLLAISWTYFNKPEVFLPVYVSSVILDGIDGILARQLDQSSVFGAWVSFRNAGILCKFLCILQCIYIIPGYVRLVLLAISWTYFNRPEVFLPVYVSSVILDGIDGILARQLDQSSVFGAWLDVAIDLIGRGMLWCTLFNWGYFVIALEWLVFVGSHAQAGATWKVTPITAPWLVQKVMEKNFKTFLGTVVILGVHILPVWLYGIQHQALVPLLPTVVQQITVISLMLGRFLALYCELWYVMAHIDFLLQQDKGSASNKHSKD</sequence>
<evidence type="ECO:0000313" key="10">
    <source>
        <dbReference type="Proteomes" id="UP000085678"/>
    </source>
</evidence>
<comment type="similarity">
    <text evidence="8">Belongs to the CDP-alcohol phosphatidyltransferase class-I family.</text>
</comment>
<dbReference type="AlphaFoldDB" id="A0A1S3H311"/>
<feature type="transmembrane region" description="Helical" evidence="9">
    <location>
        <begin position="202"/>
        <end position="222"/>
    </location>
</feature>
<dbReference type="Pfam" id="PF01066">
    <property type="entry name" value="CDP-OH_P_transf"/>
    <property type="match status" value="2"/>
</dbReference>
<dbReference type="GO" id="GO:0008654">
    <property type="term" value="P:phospholipid biosynthetic process"/>
    <property type="evidence" value="ECO:0007669"/>
    <property type="project" value="InterPro"/>
</dbReference>
<proteinExistence type="inferred from homology"/>
<dbReference type="PROSITE" id="PS00379">
    <property type="entry name" value="CDP_ALCOHOL_P_TRANSF"/>
    <property type="match status" value="1"/>
</dbReference>
<gene>
    <name evidence="11" type="primary">LOC106151603</name>
</gene>
<dbReference type="GO" id="GO:0016780">
    <property type="term" value="F:phosphotransferase activity, for other substituted phosphate groups"/>
    <property type="evidence" value="ECO:0007669"/>
    <property type="project" value="InterPro"/>
</dbReference>
<dbReference type="PANTHER" id="PTHR15362">
    <property type="entry name" value="PHOSPHATIDYLINOSITOL SYNTHASE"/>
    <property type="match status" value="1"/>
</dbReference>
<keyword evidence="3 9" id="KW-0812">Transmembrane</keyword>
<comment type="subcellular location">
    <subcellularLocation>
        <location evidence="1">Membrane</location>
        <topology evidence="1">Multi-pass membrane protein</topology>
    </subcellularLocation>
</comment>
<evidence type="ECO:0000256" key="3">
    <source>
        <dbReference type="ARBA" id="ARBA00022692"/>
    </source>
</evidence>
<evidence type="ECO:0000313" key="11">
    <source>
        <dbReference type="RefSeq" id="XP_013380398.1"/>
    </source>
</evidence>
<evidence type="ECO:0000256" key="9">
    <source>
        <dbReference type="SAM" id="Phobius"/>
    </source>
</evidence>
<dbReference type="InterPro" id="IPR048254">
    <property type="entry name" value="CDP_ALCOHOL_P_TRANSF_CS"/>
</dbReference>
<evidence type="ECO:0000256" key="6">
    <source>
        <dbReference type="ARBA" id="ARBA00023136"/>
    </source>
</evidence>
<keyword evidence="7" id="KW-1208">Phospholipid metabolism</keyword>
<organism evidence="10 11">
    <name type="scientific">Lingula anatina</name>
    <name type="common">Brachiopod</name>
    <name type="synonym">Lingula unguis</name>
    <dbReference type="NCBI Taxonomy" id="7574"/>
    <lineage>
        <taxon>Eukaryota</taxon>
        <taxon>Metazoa</taxon>
        <taxon>Spiralia</taxon>
        <taxon>Lophotrochozoa</taxon>
        <taxon>Brachiopoda</taxon>
        <taxon>Linguliformea</taxon>
        <taxon>Lingulata</taxon>
        <taxon>Lingulida</taxon>
        <taxon>Linguloidea</taxon>
        <taxon>Lingulidae</taxon>
        <taxon>Lingula</taxon>
    </lineage>
</organism>
<keyword evidence="2 8" id="KW-0808">Transferase</keyword>
<accession>A0A1S3H311</accession>
<dbReference type="InterPro" id="IPR043130">
    <property type="entry name" value="CDP-OH_PTrfase_TM_dom"/>
</dbReference>
<reference evidence="11" key="1">
    <citation type="submission" date="2025-08" db="UniProtKB">
        <authorList>
            <consortium name="RefSeq"/>
        </authorList>
    </citation>
    <scope>IDENTIFICATION</scope>
    <source>
        <tissue evidence="11">Gonads</tissue>
    </source>
</reference>
<keyword evidence="10" id="KW-1185">Reference proteome</keyword>
<dbReference type="RefSeq" id="XP_013380398.1">
    <property type="nucleotide sequence ID" value="XM_013524944.2"/>
</dbReference>
<dbReference type="GeneID" id="106151603"/>
<feature type="transmembrane region" description="Helical" evidence="9">
    <location>
        <begin position="107"/>
        <end position="126"/>
    </location>
</feature>
<dbReference type="Proteomes" id="UP000085678">
    <property type="component" value="Unplaced"/>
</dbReference>
<dbReference type="Gene3D" id="1.20.120.1760">
    <property type="match status" value="2"/>
</dbReference>
<dbReference type="PANTHER" id="PTHR15362:SF13">
    <property type="entry name" value="SI:CH1073-145M9.1"/>
    <property type="match status" value="1"/>
</dbReference>
<feature type="transmembrane region" description="Helical" evidence="9">
    <location>
        <begin position="72"/>
        <end position="101"/>
    </location>
</feature>
<feature type="transmembrane region" description="Helical" evidence="9">
    <location>
        <begin position="158"/>
        <end position="181"/>
    </location>
</feature>
<keyword evidence="5" id="KW-0443">Lipid metabolism</keyword>
<feature type="transmembrane region" description="Helical" evidence="9">
    <location>
        <begin position="234"/>
        <end position="258"/>
    </location>
</feature>
<keyword evidence="6 9" id="KW-0472">Membrane</keyword>
<evidence type="ECO:0000256" key="2">
    <source>
        <dbReference type="ARBA" id="ARBA00022679"/>
    </source>
</evidence>
<dbReference type="STRING" id="7574.A0A1S3H311"/>
<evidence type="ECO:0000256" key="4">
    <source>
        <dbReference type="ARBA" id="ARBA00022989"/>
    </source>
</evidence>
<dbReference type="InParanoid" id="A0A1S3H311"/>